<comment type="caution">
    <text evidence="2">The sequence shown here is derived from an EMBL/GenBank/DDBJ whole genome shotgun (WGS) entry which is preliminary data.</text>
</comment>
<dbReference type="InterPro" id="IPR036249">
    <property type="entry name" value="Thioredoxin-like_sf"/>
</dbReference>
<organism evidence="2 3">
    <name type="scientific">Arthrobacter pigmenti</name>
    <dbReference type="NCBI Taxonomy" id="271432"/>
    <lineage>
        <taxon>Bacteria</taxon>
        <taxon>Bacillati</taxon>
        <taxon>Actinomycetota</taxon>
        <taxon>Actinomycetes</taxon>
        <taxon>Micrococcales</taxon>
        <taxon>Micrococcaceae</taxon>
        <taxon>Arthrobacter</taxon>
    </lineage>
</organism>
<proteinExistence type="predicted"/>
<dbReference type="Pfam" id="PF03190">
    <property type="entry name" value="Thioredox_DsbH"/>
    <property type="match status" value="1"/>
</dbReference>
<evidence type="ECO:0000313" key="3">
    <source>
        <dbReference type="Proteomes" id="UP000547458"/>
    </source>
</evidence>
<keyword evidence="3" id="KW-1185">Reference proteome</keyword>
<dbReference type="CDD" id="cd02955">
    <property type="entry name" value="SSP411"/>
    <property type="match status" value="1"/>
</dbReference>
<reference evidence="2 3" key="1">
    <citation type="submission" date="2020-03" db="EMBL/GenBank/DDBJ databases">
        <title>Sequencing the genomes of 1000 actinobacteria strains.</title>
        <authorList>
            <person name="Klenk H.-P."/>
        </authorList>
    </citation>
    <scope>NUCLEOTIDE SEQUENCE [LARGE SCALE GENOMIC DNA]</scope>
    <source>
        <strain evidence="2 3">DSM 16403</strain>
    </source>
</reference>
<dbReference type="GO" id="GO:0005975">
    <property type="term" value="P:carbohydrate metabolic process"/>
    <property type="evidence" value="ECO:0007669"/>
    <property type="project" value="InterPro"/>
</dbReference>
<accession>A0A846RF13</accession>
<dbReference type="EMBL" id="JAATJL010000001">
    <property type="protein sequence ID" value="NJC21728.1"/>
    <property type="molecule type" value="Genomic_DNA"/>
</dbReference>
<feature type="domain" description="Spermatogenesis-associated protein 20-like TRX" evidence="1">
    <location>
        <begin position="3"/>
        <end position="162"/>
    </location>
</feature>
<dbReference type="Proteomes" id="UP000547458">
    <property type="component" value="Unassembled WGS sequence"/>
</dbReference>
<evidence type="ECO:0000259" key="1">
    <source>
        <dbReference type="Pfam" id="PF03190"/>
    </source>
</evidence>
<dbReference type="SUPFAM" id="SSF52833">
    <property type="entry name" value="Thioredoxin-like"/>
    <property type="match status" value="1"/>
</dbReference>
<dbReference type="InterPro" id="IPR008928">
    <property type="entry name" value="6-hairpin_glycosidase_sf"/>
</dbReference>
<gene>
    <name evidence="2" type="ORF">BJ994_000804</name>
</gene>
<dbReference type="SUPFAM" id="SSF48208">
    <property type="entry name" value="Six-hairpin glycosidases"/>
    <property type="match status" value="1"/>
</dbReference>
<dbReference type="RefSeq" id="WP_167991714.1">
    <property type="nucleotide sequence ID" value="NZ_JAATJL010000001.1"/>
</dbReference>
<name>A0A846RF13_9MICC</name>
<dbReference type="PIRSF" id="PIRSF006402">
    <property type="entry name" value="UCP006402_thioredoxin"/>
    <property type="match status" value="1"/>
</dbReference>
<dbReference type="Gene3D" id="3.40.30.10">
    <property type="entry name" value="Glutaredoxin"/>
    <property type="match status" value="1"/>
</dbReference>
<protein>
    <recommendedName>
        <fullName evidence="1">Spermatogenesis-associated protein 20-like TRX domain-containing protein</fullName>
    </recommendedName>
</protein>
<dbReference type="AlphaFoldDB" id="A0A846RF13"/>
<dbReference type="InterPro" id="IPR024705">
    <property type="entry name" value="Ssp411"/>
</dbReference>
<dbReference type="PANTHER" id="PTHR42899:SF1">
    <property type="entry name" value="SPERMATOGENESIS-ASSOCIATED PROTEIN 20"/>
    <property type="match status" value="1"/>
</dbReference>
<dbReference type="PANTHER" id="PTHR42899">
    <property type="entry name" value="SPERMATOGENESIS-ASSOCIATED PROTEIN 20"/>
    <property type="match status" value="1"/>
</dbReference>
<dbReference type="InterPro" id="IPR004879">
    <property type="entry name" value="Ssp411-like_TRX"/>
</dbReference>
<evidence type="ECO:0000313" key="2">
    <source>
        <dbReference type="EMBL" id="NJC21728.1"/>
    </source>
</evidence>
<sequence length="697" mass="73943">MAERLRIEASAYLRQHAENPVDWWPFSDGAFSEARQRDVPVFISVGYAACHWCHVMAHESFEDTAVADYLNRHFVSIKVDREERPDVDAVYMAATQTMTGQGGWPMSVFTLPDGRAFFAGTYFPPSPIRGAPSFRQVLEAVQDAWTHRRTEVEQSAGQLAGSLGDAQRRSAGLLLPRNNDDGVSPLEDTLPAAVAGLAAQEDTIHGGFGDAPKFPPSSSLAFLLARARSDDPGGQAAALAARTLEAMAGSGMHDLLGGGFARYAVDAAWAVPHFEKMLYDNAQLIRVYARWAVQADSPERKRLAERVARGAAGWLERELAVDGGAFASSLDADTLIDGARVEGGTYTWTRDQLGEILGNRAEAVLDLFDVRAGSVESGAFTLHAGRSWSTAEWTLWDEVAPSLLSARNDRPQPARDEKVVAGWNGLAVGSLAEAGALLEDAALLAMAGRAAAYLLEVHWDGTQLRRVSHRGRAVGIDGLLEDYAGVVDGLQALYSATGDLRWYRASEQLLERALGIFVRPDGTVVDAGTLAGPLLAAQAAQQAADPFDNAAPSGIALLAGALVTSAAYNGSAERRGLAEKLLAHVSALASRAPRAIGWALAVGQAAVNGPQEVAVVGPRGSARERLAATARRRGKAGIALAVGEGSESAVPLLTGRRTADDGGPLAYVCEAMVCRRPVSEPEELGALLGRSTGEVQE</sequence>